<dbReference type="Proteomes" id="UP000821853">
    <property type="component" value="Chromosome 1"/>
</dbReference>
<evidence type="ECO:0000256" key="3">
    <source>
        <dbReference type="ARBA" id="ARBA00022722"/>
    </source>
</evidence>
<dbReference type="PANTHER" id="PTHR12801">
    <property type="entry name" value="RNA EXONUCLEASE REXO1 / RECO3 FAMILY MEMBER-RELATED"/>
    <property type="match status" value="1"/>
</dbReference>
<dbReference type="AlphaFoldDB" id="A0A9J6FCL8"/>
<dbReference type="OMA" id="NCEGNAQ"/>
<evidence type="ECO:0000256" key="2">
    <source>
        <dbReference type="ARBA" id="ARBA00006357"/>
    </source>
</evidence>
<dbReference type="GO" id="GO:0004527">
    <property type="term" value="F:exonuclease activity"/>
    <property type="evidence" value="ECO:0007669"/>
    <property type="project" value="UniProtKB-KW"/>
</dbReference>
<dbReference type="GO" id="GO:0005634">
    <property type="term" value="C:nucleus"/>
    <property type="evidence" value="ECO:0007669"/>
    <property type="project" value="UniProtKB-SubCell"/>
</dbReference>
<comment type="similarity">
    <text evidence="2">Belongs to the REXO1/REXO3 family.</text>
</comment>
<dbReference type="InterPro" id="IPR012337">
    <property type="entry name" value="RNaseH-like_sf"/>
</dbReference>
<dbReference type="InterPro" id="IPR034922">
    <property type="entry name" value="REX1-like_exo"/>
</dbReference>
<feature type="transmembrane region" description="Helical" evidence="7">
    <location>
        <begin position="45"/>
        <end position="64"/>
    </location>
</feature>
<sequence>MEYVQLTLIVSTTRHSPFLVNCKIIISILSTVIISSNGSTMADELVLLVLSAVVSVLIFLVIFMTEKKESGVKQDPLEATKDVEMVEEEKPQYLNSCPVRSLKEHSGTPLDLNCEGNAQCPAISPDGPSPQHATAAAEGGRQKALAPIIASATPRCPIPLNGASHPSPCADELYQQILNYRLTPSEMYRCGYPRPVPDKPGRAVWWKSDGDEAYSSRKTCCRCGATFFITPGGEYYAQNGCRFHPGRRWGGVFSCCQAALEHPGCESSDYHVCAEGLPRKRNTLPRGFVRTRLRPGIVGGVFAVDCEMCFTIRGLEVAKVCVVSWDGATVFETYVRPTSPVLDYNTSFSGVTAEHLSNVQTTLKDVQKVLLRLFTASTVLVGHGLENDLRVLKLIHDTVVDTAMLFPHRQGLPYRRSLRSLVNSYLHRDVQAGPLGHDCAEDARACMELVLWKAASDLNQLGRFRGEAAG</sequence>
<dbReference type="OrthoDB" id="6482108at2759"/>
<keyword evidence="10" id="KW-1185">Reference proteome</keyword>
<feature type="transmembrane region" description="Helical" evidence="7">
    <location>
        <begin position="18"/>
        <end position="39"/>
    </location>
</feature>
<dbReference type="PANTHER" id="PTHR12801:SF115">
    <property type="entry name" value="FI18136P1-RELATED"/>
    <property type="match status" value="1"/>
</dbReference>
<dbReference type="FunFam" id="3.30.420.10:FF:000031">
    <property type="entry name" value="RNA exonuclease 1"/>
    <property type="match status" value="1"/>
</dbReference>
<keyword evidence="4" id="KW-0378">Hydrolase</keyword>
<keyword evidence="7" id="KW-1133">Transmembrane helix</keyword>
<dbReference type="Gene3D" id="3.30.420.10">
    <property type="entry name" value="Ribonuclease H-like superfamily/Ribonuclease H"/>
    <property type="match status" value="1"/>
</dbReference>
<keyword evidence="7" id="KW-0472">Membrane</keyword>
<keyword evidence="3" id="KW-0540">Nuclease</keyword>
<evidence type="ECO:0000313" key="10">
    <source>
        <dbReference type="Proteomes" id="UP000821853"/>
    </source>
</evidence>
<keyword evidence="6" id="KW-0539">Nucleus</keyword>
<dbReference type="InterPro" id="IPR047021">
    <property type="entry name" value="REXO1/3/4-like"/>
</dbReference>
<evidence type="ECO:0000256" key="6">
    <source>
        <dbReference type="ARBA" id="ARBA00023242"/>
    </source>
</evidence>
<reference evidence="9 10" key="1">
    <citation type="journal article" date="2020" name="Cell">
        <title>Large-Scale Comparative Analyses of Tick Genomes Elucidate Their Genetic Diversity and Vector Capacities.</title>
        <authorList>
            <consortium name="Tick Genome and Microbiome Consortium (TIGMIC)"/>
            <person name="Jia N."/>
            <person name="Wang J."/>
            <person name="Shi W."/>
            <person name="Du L."/>
            <person name="Sun Y."/>
            <person name="Zhan W."/>
            <person name="Jiang J.F."/>
            <person name="Wang Q."/>
            <person name="Zhang B."/>
            <person name="Ji P."/>
            <person name="Bell-Sakyi L."/>
            <person name="Cui X.M."/>
            <person name="Yuan T.T."/>
            <person name="Jiang B.G."/>
            <person name="Yang W.F."/>
            <person name="Lam T.T."/>
            <person name="Chang Q.C."/>
            <person name="Ding S.J."/>
            <person name="Wang X.J."/>
            <person name="Zhu J.G."/>
            <person name="Ruan X.D."/>
            <person name="Zhao L."/>
            <person name="Wei J.T."/>
            <person name="Ye R.Z."/>
            <person name="Que T.C."/>
            <person name="Du C.H."/>
            <person name="Zhou Y.H."/>
            <person name="Cheng J.X."/>
            <person name="Dai P.F."/>
            <person name="Guo W.B."/>
            <person name="Han X.H."/>
            <person name="Huang E.J."/>
            <person name="Li L.F."/>
            <person name="Wei W."/>
            <person name="Gao Y.C."/>
            <person name="Liu J.Z."/>
            <person name="Shao H.Z."/>
            <person name="Wang X."/>
            <person name="Wang C.C."/>
            <person name="Yang T.C."/>
            <person name="Huo Q.B."/>
            <person name="Li W."/>
            <person name="Chen H.Y."/>
            <person name="Chen S.E."/>
            <person name="Zhou L.G."/>
            <person name="Ni X.B."/>
            <person name="Tian J.H."/>
            <person name="Sheng Y."/>
            <person name="Liu T."/>
            <person name="Pan Y.S."/>
            <person name="Xia L.Y."/>
            <person name="Li J."/>
            <person name="Zhao F."/>
            <person name="Cao W.C."/>
        </authorList>
    </citation>
    <scope>NUCLEOTIDE SEQUENCE [LARGE SCALE GENOMIC DNA]</scope>
    <source>
        <strain evidence="9">HaeL-2018</strain>
    </source>
</reference>
<keyword evidence="7" id="KW-0812">Transmembrane</keyword>
<comment type="caution">
    <text evidence="9">The sequence shown here is derived from an EMBL/GenBank/DDBJ whole genome shotgun (WGS) entry which is preliminary data.</text>
</comment>
<evidence type="ECO:0000256" key="7">
    <source>
        <dbReference type="SAM" id="Phobius"/>
    </source>
</evidence>
<evidence type="ECO:0000256" key="1">
    <source>
        <dbReference type="ARBA" id="ARBA00004123"/>
    </source>
</evidence>
<evidence type="ECO:0000256" key="5">
    <source>
        <dbReference type="ARBA" id="ARBA00022839"/>
    </source>
</evidence>
<name>A0A9J6FCL8_HAELO</name>
<protein>
    <recommendedName>
        <fullName evidence="8">Exonuclease domain-containing protein</fullName>
    </recommendedName>
</protein>
<dbReference type="GO" id="GO:0010629">
    <property type="term" value="P:negative regulation of gene expression"/>
    <property type="evidence" value="ECO:0007669"/>
    <property type="project" value="UniProtKB-ARBA"/>
</dbReference>
<keyword evidence="5" id="KW-0269">Exonuclease</keyword>
<dbReference type="InterPro" id="IPR036397">
    <property type="entry name" value="RNaseH_sf"/>
</dbReference>
<gene>
    <name evidence="9" type="ORF">HPB48_004809</name>
</gene>
<dbReference type="EMBL" id="JABSTR010000001">
    <property type="protein sequence ID" value="KAH9360677.1"/>
    <property type="molecule type" value="Genomic_DNA"/>
</dbReference>
<dbReference type="GO" id="GO:0003676">
    <property type="term" value="F:nucleic acid binding"/>
    <property type="evidence" value="ECO:0007669"/>
    <property type="project" value="InterPro"/>
</dbReference>
<evidence type="ECO:0000256" key="4">
    <source>
        <dbReference type="ARBA" id="ARBA00022801"/>
    </source>
</evidence>
<evidence type="ECO:0000259" key="8">
    <source>
        <dbReference type="SMART" id="SM00479"/>
    </source>
</evidence>
<dbReference type="VEuPathDB" id="VectorBase:HLOH_044634"/>
<dbReference type="InterPro" id="IPR013520">
    <property type="entry name" value="Ribonucl_H"/>
</dbReference>
<accession>A0A9J6FCL8</accession>
<proteinExistence type="inferred from homology"/>
<dbReference type="SMART" id="SM00479">
    <property type="entry name" value="EXOIII"/>
    <property type="match status" value="1"/>
</dbReference>
<evidence type="ECO:0000313" key="9">
    <source>
        <dbReference type="EMBL" id="KAH9360677.1"/>
    </source>
</evidence>
<comment type="subcellular location">
    <subcellularLocation>
        <location evidence="1">Nucleus</location>
    </subcellularLocation>
</comment>
<organism evidence="9 10">
    <name type="scientific">Haemaphysalis longicornis</name>
    <name type="common">Bush tick</name>
    <dbReference type="NCBI Taxonomy" id="44386"/>
    <lineage>
        <taxon>Eukaryota</taxon>
        <taxon>Metazoa</taxon>
        <taxon>Ecdysozoa</taxon>
        <taxon>Arthropoda</taxon>
        <taxon>Chelicerata</taxon>
        <taxon>Arachnida</taxon>
        <taxon>Acari</taxon>
        <taxon>Parasitiformes</taxon>
        <taxon>Ixodida</taxon>
        <taxon>Ixodoidea</taxon>
        <taxon>Ixodidae</taxon>
        <taxon>Haemaphysalinae</taxon>
        <taxon>Haemaphysalis</taxon>
    </lineage>
</organism>
<dbReference type="SUPFAM" id="SSF53098">
    <property type="entry name" value="Ribonuclease H-like"/>
    <property type="match status" value="1"/>
</dbReference>
<feature type="domain" description="Exonuclease" evidence="8">
    <location>
        <begin position="300"/>
        <end position="459"/>
    </location>
</feature>
<dbReference type="CDD" id="cd06145">
    <property type="entry name" value="REX1_like"/>
    <property type="match status" value="1"/>
</dbReference>